<dbReference type="PANTHER" id="PTHR15683">
    <property type="entry name" value="SCAFFOLD ATTACHMENT FACTOR B-RELATED"/>
    <property type="match status" value="1"/>
</dbReference>
<feature type="domain" description="SAP" evidence="5">
    <location>
        <begin position="70"/>
        <end position="104"/>
    </location>
</feature>
<protein>
    <submittedName>
        <fullName evidence="7">SAP domain-containing protein</fullName>
    </submittedName>
</protein>
<dbReference type="WBParaSite" id="Hba_11201">
    <property type="protein sequence ID" value="Hba_11201"/>
    <property type="gene ID" value="Hba_11201"/>
</dbReference>
<keyword evidence="6" id="KW-1185">Reference proteome</keyword>
<comment type="subcellular location">
    <subcellularLocation>
        <location evidence="1">Nucleus</location>
    </subcellularLocation>
</comment>
<dbReference type="GO" id="GO:0005634">
    <property type="term" value="C:nucleus"/>
    <property type="evidence" value="ECO:0007669"/>
    <property type="project" value="UniProtKB-SubCell"/>
</dbReference>
<dbReference type="InterPro" id="IPR003034">
    <property type="entry name" value="SAP_dom"/>
</dbReference>
<evidence type="ECO:0000259" key="5">
    <source>
        <dbReference type="PROSITE" id="PS50800"/>
    </source>
</evidence>
<feature type="transmembrane region" description="Helical" evidence="4">
    <location>
        <begin position="6"/>
        <end position="24"/>
    </location>
</feature>
<keyword evidence="4" id="KW-0812">Transmembrane</keyword>
<dbReference type="PANTHER" id="PTHR15683:SF8">
    <property type="entry name" value="SCAFFOLD ATTACHMENT FACTOR B, ISOFORM B"/>
    <property type="match status" value="1"/>
</dbReference>
<dbReference type="Gene3D" id="1.10.720.30">
    <property type="entry name" value="SAP domain"/>
    <property type="match status" value="1"/>
</dbReference>
<dbReference type="GO" id="GO:0006357">
    <property type="term" value="P:regulation of transcription by RNA polymerase II"/>
    <property type="evidence" value="ECO:0007669"/>
    <property type="project" value="TreeGrafter"/>
</dbReference>
<dbReference type="InterPro" id="IPR051738">
    <property type="entry name" value="SAF_Modulators"/>
</dbReference>
<dbReference type="GO" id="GO:0050684">
    <property type="term" value="P:regulation of mRNA processing"/>
    <property type="evidence" value="ECO:0007669"/>
    <property type="project" value="TreeGrafter"/>
</dbReference>
<feature type="transmembrane region" description="Helical" evidence="4">
    <location>
        <begin position="225"/>
        <end position="250"/>
    </location>
</feature>
<evidence type="ECO:0000313" key="7">
    <source>
        <dbReference type="WBParaSite" id="Hba_11201"/>
    </source>
</evidence>
<dbReference type="AlphaFoldDB" id="A0A1I7X1D1"/>
<evidence type="ECO:0000313" key="6">
    <source>
        <dbReference type="Proteomes" id="UP000095283"/>
    </source>
</evidence>
<evidence type="ECO:0000256" key="3">
    <source>
        <dbReference type="ARBA" id="ARBA00023242"/>
    </source>
</evidence>
<dbReference type="SMART" id="SM00513">
    <property type="entry name" value="SAP"/>
    <property type="match status" value="1"/>
</dbReference>
<evidence type="ECO:0000256" key="4">
    <source>
        <dbReference type="SAM" id="Phobius"/>
    </source>
</evidence>
<keyword evidence="4" id="KW-1133">Transmembrane helix</keyword>
<dbReference type="Pfam" id="PF02037">
    <property type="entry name" value="SAP"/>
    <property type="match status" value="1"/>
</dbReference>
<accession>A0A1I7X1D1</accession>
<dbReference type="Proteomes" id="UP000095283">
    <property type="component" value="Unplaced"/>
</dbReference>
<dbReference type="InterPro" id="IPR036361">
    <property type="entry name" value="SAP_dom_sf"/>
</dbReference>
<dbReference type="PROSITE" id="PS50800">
    <property type="entry name" value="SAP"/>
    <property type="match status" value="1"/>
</dbReference>
<dbReference type="GO" id="GO:0003723">
    <property type="term" value="F:RNA binding"/>
    <property type="evidence" value="ECO:0007669"/>
    <property type="project" value="UniProtKB-KW"/>
</dbReference>
<name>A0A1I7X1D1_HETBA</name>
<keyword evidence="4" id="KW-0472">Membrane</keyword>
<feature type="transmembrane region" description="Helical" evidence="4">
    <location>
        <begin position="31"/>
        <end position="55"/>
    </location>
</feature>
<reference evidence="7" key="1">
    <citation type="submission" date="2016-11" db="UniProtKB">
        <authorList>
            <consortium name="WormBaseParasite"/>
        </authorList>
    </citation>
    <scope>IDENTIFICATION</scope>
</reference>
<feature type="transmembrane region" description="Helical" evidence="4">
    <location>
        <begin position="134"/>
        <end position="155"/>
    </location>
</feature>
<keyword evidence="2" id="KW-0694">RNA-binding</keyword>
<dbReference type="SUPFAM" id="SSF68906">
    <property type="entry name" value="SAP domain"/>
    <property type="match status" value="1"/>
</dbReference>
<organism evidence="6 7">
    <name type="scientific">Heterorhabditis bacteriophora</name>
    <name type="common">Entomopathogenic nematode worm</name>
    <dbReference type="NCBI Taxonomy" id="37862"/>
    <lineage>
        <taxon>Eukaryota</taxon>
        <taxon>Metazoa</taxon>
        <taxon>Ecdysozoa</taxon>
        <taxon>Nematoda</taxon>
        <taxon>Chromadorea</taxon>
        <taxon>Rhabditida</taxon>
        <taxon>Rhabditina</taxon>
        <taxon>Rhabditomorpha</taxon>
        <taxon>Strongyloidea</taxon>
        <taxon>Heterorhabditidae</taxon>
        <taxon>Heterorhabditis</taxon>
    </lineage>
</organism>
<sequence>MYLLSSSYFGLHCLNICIICWFYFVKVPYKIIINFTYFFIKYAFIIYTLLIYPLVSGMSEDDPLVNGQPLSALRVVDLKEELDKRGLSKLGNKGVLAERLREYIFENESPGGVSNTSPSKEKNSSPTKIVGCFYYYKILVYISKNIVLLGVKIYLHYIIRPFNILVSAEDTIITVDENGQDHEELDYGEEEEKETKDEVLEIDDRDTESVRGRDLKRRVEAPESLLDLLCTCIYIYIYIYMLMTVCFAINQYFNYFRNIMIILVSLCSV</sequence>
<evidence type="ECO:0000256" key="2">
    <source>
        <dbReference type="ARBA" id="ARBA00022884"/>
    </source>
</evidence>
<proteinExistence type="predicted"/>
<evidence type="ECO:0000256" key="1">
    <source>
        <dbReference type="ARBA" id="ARBA00004123"/>
    </source>
</evidence>
<keyword evidence="3" id="KW-0539">Nucleus</keyword>
<dbReference type="GO" id="GO:0043565">
    <property type="term" value="F:sequence-specific DNA binding"/>
    <property type="evidence" value="ECO:0007669"/>
    <property type="project" value="TreeGrafter"/>
</dbReference>